<dbReference type="OrthoDB" id="5371740at2759"/>
<organism evidence="1 2">
    <name type="scientific">Fusarium coffeatum</name>
    <dbReference type="NCBI Taxonomy" id="231269"/>
    <lineage>
        <taxon>Eukaryota</taxon>
        <taxon>Fungi</taxon>
        <taxon>Dikarya</taxon>
        <taxon>Ascomycota</taxon>
        <taxon>Pezizomycotina</taxon>
        <taxon>Sordariomycetes</taxon>
        <taxon>Hypocreomycetidae</taxon>
        <taxon>Hypocreales</taxon>
        <taxon>Nectriaceae</taxon>
        <taxon>Fusarium</taxon>
        <taxon>Fusarium incarnatum-equiseti species complex</taxon>
    </lineage>
</organism>
<sequence length="209" mass="22477">MEHKDLTALERKVVIVIAGLSDNGLAIIRPLVTRGASVVNGDALGVQGEDEGEYRYVTTDVARWLGLLGLYQEAKPTYDPFDHVFANAGLGVRASYLSTQLNEKCGPAELSSQVVDVNLEDVINTSTIVSHRLRKEAGGGGVVFPGLSTGLQRCRVVDYAAAEHVIHIQRDRLAEIDETVLLVGYGKEVNGKLEPAEDEVLKRLAAAAA</sequence>
<protein>
    <recommendedName>
        <fullName evidence="3">THIF-type NAD/FAD binding fold domain-containing protein</fullName>
    </recommendedName>
</protein>
<dbReference type="EMBL" id="QKXC01000468">
    <property type="protein sequence ID" value="RBR03634.1"/>
    <property type="molecule type" value="Genomic_DNA"/>
</dbReference>
<dbReference type="GeneID" id="42001143"/>
<dbReference type="InterPro" id="IPR002347">
    <property type="entry name" value="SDR_fam"/>
</dbReference>
<reference evidence="1 2" key="1">
    <citation type="submission" date="2018-06" db="EMBL/GenBank/DDBJ databases">
        <title>Fusarium incarnatum-equiseti species complex species 28.</title>
        <authorList>
            <person name="Gardiner D.M."/>
        </authorList>
    </citation>
    <scope>NUCLEOTIDE SEQUENCE [LARGE SCALE GENOMIC DNA]</scope>
    <source>
        <strain evidence="1 2">FIESC_28</strain>
    </source>
</reference>
<dbReference type="Gene3D" id="3.40.50.720">
    <property type="entry name" value="NAD(P)-binding Rossmann-like Domain"/>
    <property type="match status" value="1"/>
</dbReference>
<comment type="caution">
    <text evidence="1">The sequence shown here is derived from an EMBL/GenBank/DDBJ whole genome shotgun (WGS) entry which is preliminary data.</text>
</comment>
<name>A0A366QFC1_9HYPO</name>
<dbReference type="AlphaFoldDB" id="A0A366QFC1"/>
<gene>
    <name evidence="1" type="ORF">FIESC28_11732</name>
</gene>
<dbReference type="Pfam" id="PF00106">
    <property type="entry name" value="adh_short"/>
    <property type="match status" value="1"/>
</dbReference>
<dbReference type="InterPro" id="IPR036291">
    <property type="entry name" value="NAD(P)-bd_dom_sf"/>
</dbReference>
<proteinExistence type="predicted"/>
<dbReference type="SUPFAM" id="SSF51735">
    <property type="entry name" value="NAD(P)-binding Rossmann-fold domains"/>
    <property type="match status" value="1"/>
</dbReference>
<keyword evidence="2" id="KW-1185">Reference proteome</keyword>
<evidence type="ECO:0000313" key="2">
    <source>
        <dbReference type="Proteomes" id="UP000253153"/>
    </source>
</evidence>
<evidence type="ECO:0000313" key="1">
    <source>
        <dbReference type="EMBL" id="RBR03634.1"/>
    </source>
</evidence>
<dbReference type="Proteomes" id="UP000253153">
    <property type="component" value="Unassembled WGS sequence"/>
</dbReference>
<accession>A0A366QFC1</accession>
<dbReference type="RefSeq" id="XP_031010094.1">
    <property type="nucleotide sequence ID" value="XM_031165847.1"/>
</dbReference>
<evidence type="ECO:0008006" key="3">
    <source>
        <dbReference type="Google" id="ProtNLM"/>
    </source>
</evidence>